<name>A0A164WHR8_9AGAM</name>
<dbReference type="Proteomes" id="UP000076722">
    <property type="component" value="Unassembled WGS sequence"/>
</dbReference>
<reference evidence="1 2" key="1">
    <citation type="journal article" date="2016" name="Mol. Biol. Evol.">
        <title>Comparative Genomics of Early-Diverging Mushroom-Forming Fungi Provides Insights into the Origins of Lignocellulose Decay Capabilities.</title>
        <authorList>
            <person name="Nagy L.G."/>
            <person name="Riley R."/>
            <person name="Tritt A."/>
            <person name="Adam C."/>
            <person name="Daum C."/>
            <person name="Floudas D."/>
            <person name="Sun H."/>
            <person name="Yadav J.S."/>
            <person name="Pangilinan J."/>
            <person name="Larsson K.H."/>
            <person name="Matsuura K."/>
            <person name="Barry K."/>
            <person name="Labutti K."/>
            <person name="Kuo R."/>
            <person name="Ohm R.A."/>
            <person name="Bhattacharya S.S."/>
            <person name="Shirouzu T."/>
            <person name="Yoshinaga Y."/>
            <person name="Martin F.M."/>
            <person name="Grigoriev I.V."/>
            <person name="Hibbett D.S."/>
        </authorList>
    </citation>
    <scope>NUCLEOTIDE SEQUENCE [LARGE SCALE GENOMIC DNA]</scope>
    <source>
        <strain evidence="1 2">HHB9708</strain>
    </source>
</reference>
<dbReference type="AlphaFoldDB" id="A0A164WHR8"/>
<protein>
    <submittedName>
        <fullName evidence="1">Uncharacterized protein</fullName>
    </submittedName>
</protein>
<organism evidence="1 2">
    <name type="scientific">Sistotremastrum niveocremeum HHB9708</name>
    <dbReference type="NCBI Taxonomy" id="1314777"/>
    <lineage>
        <taxon>Eukaryota</taxon>
        <taxon>Fungi</taxon>
        <taxon>Dikarya</taxon>
        <taxon>Basidiomycota</taxon>
        <taxon>Agaricomycotina</taxon>
        <taxon>Agaricomycetes</taxon>
        <taxon>Sistotremastrales</taxon>
        <taxon>Sistotremastraceae</taxon>
        <taxon>Sertulicium</taxon>
        <taxon>Sertulicium niveocremeum</taxon>
    </lineage>
</organism>
<dbReference type="EMBL" id="KV419402">
    <property type="protein sequence ID" value="KZS95053.1"/>
    <property type="molecule type" value="Genomic_DNA"/>
</dbReference>
<gene>
    <name evidence="1" type="ORF">SISNIDRAFT_483955</name>
</gene>
<dbReference type="OrthoDB" id="3260546at2759"/>
<keyword evidence="2" id="KW-1185">Reference proteome</keyword>
<sequence>MADSEINRHYAEGFPSKTYRKVQDRLQISSPNHDPLDDYSYPEIRAAAIWILTLVFRSPVTATGNDRQP</sequence>
<evidence type="ECO:0000313" key="1">
    <source>
        <dbReference type="EMBL" id="KZS95053.1"/>
    </source>
</evidence>
<evidence type="ECO:0000313" key="2">
    <source>
        <dbReference type="Proteomes" id="UP000076722"/>
    </source>
</evidence>
<proteinExistence type="predicted"/>
<accession>A0A164WHR8</accession>